<evidence type="ECO:0000256" key="3">
    <source>
        <dbReference type="ARBA" id="ARBA00012835"/>
    </source>
</evidence>
<dbReference type="GO" id="GO:0005524">
    <property type="term" value="F:ATP binding"/>
    <property type="evidence" value="ECO:0007669"/>
    <property type="project" value="UniProtKB-KW"/>
</dbReference>
<dbReference type="SUPFAM" id="SSF50715">
    <property type="entry name" value="Ribosomal protein L25-like"/>
    <property type="match status" value="1"/>
</dbReference>
<dbReference type="InterPro" id="IPR010987">
    <property type="entry name" value="Glutathione-S-Trfase_C-like"/>
</dbReference>
<keyword evidence="5" id="KW-0436">Ligase</keyword>
<keyword evidence="9" id="KW-0030">Aminoacyl-tRNA synthetase</keyword>
<evidence type="ECO:0000256" key="2">
    <source>
        <dbReference type="ARBA" id="ARBA00008927"/>
    </source>
</evidence>
<dbReference type="PROSITE" id="PS50405">
    <property type="entry name" value="GST_CTER"/>
    <property type="match status" value="1"/>
</dbReference>
<dbReference type="HAMAP" id="MF_02076">
    <property type="entry name" value="Glu_tRNA_synth_type2"/>
    <property type="match status" value="1"/>
</dbReference>
<dbReference type="Gene3D" id="2.40.240.10">
    <property type="entry name" value="Ribosomal Protein L25, Chain P"/>
    <property type="match status" value="2"/>
</dbReference>
<dbReference type="InterPro" id="IPR020059">
    <property type="entry name" value="Glu/Gln-tRNA-synth_Ib_codon-bd"/>
</dbReference>
<evidence type="ECO:0000256" key="11">
    <source>
        <dbReference type="ARBA" id="ARBA00048351"/>
    </source>
</evidence>
<feature type="region of interest" description="Disordered" evidence="12">
    <location>
        <begin position="708"/>
        <end position="729"/>
    </location>
</feature>
<accession>A0A8H5HQF0</accession>
<evidence type="ECO:0000256" key="1">
    <source>
        <dbReference type="ARBA" id="ARBA00004496"/>
    </source>
</evidence>
<dbReference type="SUPFAM" id="SSF47616">
    <property type="entry name" value="GST C-terminal domain-like"/>
    <property type="match status" value="1"/>
</dbReference>
<evidence type="ECO:0000256" key="10">
    <source>
        <dbReference type="ARBA" id="ARBA00030865"/>
    </source>
</evidence>
<sequence length="1753" mass="195815">MAAGTITLSSKLNPFPYSAIVISAYTEKTEIVYDEEATGVTLDLNGSKIDNEEDIVHALAKAGGLSEDSASAASFFALAKTLKTVTAVPEIMTALDTLDDHLAWRTFVVGHQITSADWILWGALKSSTKIVGLLKNGKHAHLTRWYSHLESLGSTQAALASLTAAKASKARGTKVAAGFALGLDGAETGKVVTRFPPEPSGYLHIGHAKAAMLNQYFAKMYNGKLIVRFDDTNPSKEKSEFEQTILEDLELLDIRGDVISHTSDHFDQLYDLAVKLIESGKAYADDTEREQMQRERGEGIASAHRNDSVEDSLKRFAEMKSGSAEGSRWFIRAKMSVDDANKALRDPVIYRCNATPHHRTGDKWKIYPTYDFCCPVVDSLEGVTHALRTTEYHDRNPQYQWFIDALALRKVRIWDFSRLNFIYTLLSKRKLHEFVNNGQVRGWDDPRFPTVRGIRRRGLSVEALRQFVLMQGPSQSIVWLEWDTIWALNKKVVDPIAPRHWAVLEDNKVQVTIKGGSADAEVKSLPKHKKNPDVGEKKTVYSSSILIEQEDAKSFEDQEEITLMDWGNAIVRAKSVDASGTVTSVEIDLHLEGDFKKTKKKITWLSQPTSSHPLIPVTLLDYDYLITKKKLEENDDVKDYITPVTEFRQLALADANVKDLKRGDYLQFERKGYFLFDGESKEDGRMEFIKIPDGKAANLASKAAGAVSSTAQKGSGAGPKGEESIIPDTEKVSKMYKVDTVYGDNPKPEGKISNMHKVDSIYKIQQINNDGRHLSSMATISIDLSAILREIRLAVTEIRNERTAEKEKTKAAQLLVYRAFSLHPALDHMQPPTGILADVDWYTELRSVSSTIFRRLGQNEHFQRMALLGDIGTRARIMVLLLWIIGHRLSEDALAKLLSTAFADALRRDLSTSLDLQSELLQLDSVTKVLVSLRKMIKTKLPLPADRNPFQGPDYDVKDEDKPLPRSSLWGYELPQEQQYEYDVRRNPVLLLRPLPDKVIIPQTKLTILVIQWAACNFGLGKKVYSASEIDPQAFWNADPPPPPDQDHYVDFEDDDGDMGSLLDWSSTSSSSQKNYAFEGYFGVTAAPYEIMLDDEPTEEFIHSRFCSVYKMHDWAHQSIIRVLLFNAFCASQRLPVLPKTLSAAFRVADWLTRWLSDDVCHYMEKFIIARSLLVWREKYASQGWDLKFSALSSDERGMLVIFVDVVKWDDVQYSKDTILSQILSDIRGFYTHPTRSCQDGVDIISLPLLTSQHNPGVLNVLPELDINACTCGECSLISSRLPTSLQYFRHQYFSVVSSRLDRNHCDALAQTWEPAILAAEEWLDGLVSRVESQFMLFPWTEVLDRRIGPAVLELANALGVRVGMDLSDDQLLRLIVMLSMVEDDYPPAVPRSSGPSGLGYVVSLPWAADREDHCIEEEQGNSSSMKKNSNDRVLFVRGGWLYDTIGLDGVSVMHERDECTFVFHTFMVPRFLAVCIPSFRSDSISLFPSIHTLTTITTEGSQVARLVSPQAGGGGGGGGGEERQKGEDTMVLTLVLSNWKTDVFPLLSVLSTTSNPDTIAPRGALAALIKVDYFGRTVESFWKPDVGQGIPCEHADMRGRATRCSLKASDLFRRILPTASSFGEGRDEDGISTSARAGLNELEFGASGDAASSRQQNMVRKMMDEHARKLEPLTKVGAPLERTRVCIVRCGMKDGPVDAVVVLAASVKKKVYVLNYKECWECAIARMAVQGRSIGVAIDVKHVTVCDQCEHT</sequence>
<proteinExistence type="inferred from homology"/>
<keyword evidence="6" id="KW-0547">Nucleotide-binding</keyword>
<evidence type="ECO:0000313" key="14">
    <source>
        <dbReference type="EMBL" id="KAF5387542.1"/>
    </source>
</evidence>
<dbReference type="InterPro" id="IPR020056">
    <property type="entry name" value="Rbsml_bL25/Gln-tRNA_synth_N"/>
</dbReference>
<dbReference type="EC" id="6.1.1.17" evidence="3"/>
<dbReference type="InterPro" id="IPR004046">
    <property type="entry name" value="GST_C"/>
</dbReference>
<dbReference type="Gene3D" id="1.20.1050.10">
    <property type="match status" value="1"/>
</dbReference>
<dbReference type="Gene3D" id="3.40.50.620">
    <property type="entry name" value="HUPs"/>
    <property type="match status" value="1"/>
</dbReference>
<dbReference type="InterPro" id="IPR000924">
    <property type="entry name" value="Glu/Gln-tRNA-synth"/>
</dbReference>
<keyword evidence="15" id="KW-1185">Reference proteome</keyword>
<evidence type="ECO:0000256" key="9">
    <source>
        <dbReference type="ARBA" id="ARBA00023146"/>
    </source>
</evidence>
<feature type="compositionally biased region" description="Basic and acidic residues" evidence="12">
    <location>
        <begin position="720"/>
        <end position="729"/>
    </location>
</feature>
<comment type="caution">
    <text evidence="14">The sequence shown here is derived from an EMBL/GenBank/DDBJ whole genome shotgun (WGS) entry which is preliminary data.</text>
</comment>
<keyword evidence="4" id="KW-0963">Cytoplasm</keyword>
<dbReference type="InterPro" id="IPR011035">
    <property type="entry name" value="Ribosomal_bL25/Gln-tRNA_synth"/>
</dbReference>
<evidence type="ECO:0000256" key="6">
    <source>
        <dbReference type="ARBA" id="ARBA00022741"/>
    </source>
</evidence>
<dbReference type="Pfam" id="PF00043">
    <property type="entry name" value="GST_C"/>
    <property type="match status" value="1"/>
</dbReference>
<dbReference type="InterPro" id="IPR001412">
    <property type="entry name" value="aa-tRNA-synth_I_CS"/>
</dbReference>
<comment type="catalytic activity">
    <reaction evidence="11">
        <text>tRNA(Glu) + L-glutamate + ATP = L-glutamyl-tRNA(Glu) + AMP + diphosphate</text>
        <dbReference type="Rhea" id="RHEA:23540"/>
        <dbReference type="Rhea" id="RHEA-COMP:9663"/>
        <dbReference type="Rhea" id="RHEA-COMP:9680"/>
        <dbReference type="ChEBI" id="CHEBI:29985"/>
        <dbReference type="ChEBI" id="CHEBI:30616"/>
        <dbReference type="ChEBI" id="CHEBI:33019"/>
        <dbReference type="ChEBI" id="CHEBI:78442"/>
        <dbReference type="ChEBI" id="CHEBI:78520"/>
        <dbReference type="ChEBI" id="CHEBI:456215"/>
        <dbReference type="EC" id="6.1.1.17"/>
    </reaction>
</comment>
<dbReference type="Pfam" id="PF03950">
    <property type="entry name" value="tRNA-synt_1c_C"/>
    <property type="match status" value="1"/>
</dbReference>
<dbReference type="EMBL" id="JAACJN010000031">
    <property type="protein sequence ID" value="KAF5387542.1"/>
    <property type="molecule type" value="Genomic_DNA"/>
</dbReference>
<keyword evidence="7" id="KW-0067">ATP-binding</keyword>
<dbReference type="PANTHER" id="PTHR43097:SF5">
    <property type="entry name" value="GLUTAMATE--TRNA LIGASE"/>
    <property type="match status" value="1"/>
</dbReference>
<comment type="subcellular location">
    <subcellularLocation>
        <location evidence="1">Cytoplasm</location>
    </subcellularLocation>
</comment>
<dbReference type="InterPro" id="IPR014729">
    <property type="entry name" value="Rossmann-like_a/b/a_fold"/>
</dbReference>
<dbReference type="GO" id="GO:0006424">
    <property type="term" value="P:glutamyl-tRNA aminoacylation"/>
    <property type="evidence" value="ECO:0007669"/>
    <property type="project" value="InterPro"/>
</dbReference>
<dbReference type="InterPro" id="IPR004526">
    <property type="entry name" value="Glu-tRNA-synth_arc/euk"/>
</dbReference>
<dbReference type="NCBIfam" id="TIGR00463">
    <property type="entry name" value="gltX_arch"/>
    <property type="match status" value="1"/>
</dbReference>
<dbReference type="InterPro" id="IPR049437">
    <property type="entry name" value="tRNA-synt_1c_C2"/>
</dbReference>
<evidence type="ECO:0000256" key="8">
    <source>
        <dbReference type="ARBA" id="ARBA00022917"/>
    </source>
</evidence>
<evidence type="ECO:0000256" key="5">
    <source>
        <dbReference type="ARBA" id="ARBA00022598"/>
    </source>
</evidence>
<dbReference type="GO" id="GO:0004818">
    <property type="term" value="F:glutamate-tRNA ligase activity"/>
    <property type="evidence" value="ECO:0007669"/>
    <property type="project" value="UniProtKB-EC"/>
</dbReference>
<evidence type="ECO:0000256" key="12">
    <source>
        <dbReference type="SAM" id="MobiDB-lite"/>
    </source>
</evidence>
<dbReference type="Pfam" id="PF00749">
    <property type="entry name" value="tRNA-synt_1c"/>
    <property type="match status" value="1"/>
</dbReference>
<reference evidence="14 15" key="1">
    <citation type="journal article" date="2020" name="ISME J.">
        <title>Uncovering the hidden diversity of litter-decomposition mechanisms in mushroom-forming fungi.</title>
        <authorList>
            <person name="Floudas D."/>
            <person name="Bentzer J."/>
            <person name="Ahren D."/>
            <person name="Johansson T."/>
            <person name="Persson P."/>
            <person name="Tunlid A."/>
        </authorList>
    </citation>
    <scope>NUCLEOTIDE SEQUENCE [LARGE SCALE GENOMIC DNA]</scope>
    <source>
        <strain evidence="14 15">CBS 406.79</strain>
    </source>
</reference>
<dbReference type="SUPFAM" id="SSF52374">
    <property type="entry name" value="Nucleotidylyl transferase"/>
    <property type="match status" value="1"/>
</dbReference>
<evidence type="ECO:0000313" key="15">
    <source>
        <dbReference type="Proteomes" id="UP000518752"/>
    </source>
</evidence>
<feature type="region of interest" description="Disordered" evidence="12">
    <location>
        <begin position="285"/>
        <end position="306"/>
    </location>
</feature>
<dbReference type="PRINTS" id="PR00987">
    <property type="entry name" value="TRNASYNTHGLU"/>
</dbReference>
<comment type="similarity">
    <text evidence="2">Belongs to the class-I aminoacyl-tRNA synthetase family. Glutamate--tRNA ligase type 2 subfamily.</text>
</comment>
<feature type="domain" description="GST C-terminal" evidence="13">
    <location>
        <begin position="51"/>
        <end position="175"/>
    </location>
</feature>
<evidence type="ECO:0000259" key="13">
    <source>
        <dbReference type="PROSITE" id="PS50405"/>
    </source>
</evidence>
<evidence type="ECO:0000256" key="4">
    <source>
        <dbReference type="ARBA" id="ARBA00022490"/>
    </source>
</evidence>
<dbReference type="CDD" id="cd00807">
    <property type="entry name" value="GlnRS_core"/>
    <property type="match status" value="1"/>
</dbReference>
<dbReference type="PANTHER" id="PTHR43097">
    <property type="entry name" value="GLUTAMINE-TRNA LIGASE"/>
    <property type="match status" value="1"/>
</dbReference>
<keyword evidence="8" id="KW-0648">Protein biosynthesis</keyword>
<dbReference type="FunFam" id="3.40.50.620:FF:000070">
    <property type="entry name" value="Bifunctional glutamate/proline--tRNA ligase"/>
    <property type="match status" value="1"/>
</dbReference>
<name>A0A8H5HQF0_9AGAR</name>
<dbReference type="InterPro" id="IPR020058">
    <property type="entry name" value="Glu/Gln-tRNA-synth_Ib_cat-dom"/>
</dbReference>
<dbReference type="GO" id="GO:0005829">
    <property type="term" value="C:cytosol"/>
    <property type="evidence" value="ECO:0007669"/>
    <property type="project" value="TreeGrafter"/>
</dbReference>
<dbReference type="OrthoDB" id="10250478at2759"/>
<dbReference type="Pfam" id="PF20974">
    <property type="entry name" value="tRNA-synt_1c_C2"/>
    <property type="match status" value="1"/>
</dbReference>
<dbReference type="InterPro" id="IPR050132">
    <property type="entry name" value="Gln/Glu-tRNA_Ligase"/>
</dbReference>
<dbReference type="InterPro" id="IPR036282">
    <property type="entry name" value="Glutathione-S-Trfase_C_sf"/>
</dbReference>
<gene>
    <name evidence="14" type="ORF">D9757_006541</name>
</gene>
<dbReference type="Proteomes" id="UP000518752">
    <property type="component" value="Unassembled WGS sequence"/>
</dbReference>
<evidence type="ECO:0000256" key="7">
    <source>
        <dbReference type="ARBA" id="ARBA00022840"/>
    </source>
</evidence>
<dbReference type="GO" id="GO:0017102">
    <property type="term" value="C:methionyl glutamyl tRNA synthetase complex"/>
    <property type="evidence" value="ECO:0007669"/>
    <property type="project" value="TreeGrafter"/>
</dbReference>
<protein>
    <recommendedName>
        <fullName evidence="3">glutamate--tRNA ligase</fullName>
        <ecNumber evidence="3">6.1.1.17</ecNumber>
    </recommendedName>
    <alternativeName>
        <fullName evidence="10">Glutamyl-tRNA synthetase</fullName>
    </alternativeName>
</protein>
<organism evidence="14 15">
    <name type="scientific">Collybiopsis confluens</name>
    <dbReference type="NCBI Taxonomy" id="2823264"/>
    <lineage>
        <taxon>Eukaryota</taxon>
        <taxon>Fungi</taxon>
        <taxon>Dikarya</taxon>
        <taxon>Basidiomycota</taxon>
        <taxon>Agaricomycotina</taxon>
        <taxon>Agaricomycetes</taxon>
        <taxon>Agaricomycetidae</taxon>
        <taxon>Agaricales</taxon>
        <taxon>Marasmiineae</taxon>
        <taxon>Omphalotaceae</taxon>
        <taxon>Collybiopsis</taxon>
    </lineage>
</organism>
<dbReference type="PROSITE" id="PS00178">
    <property type="entry name" value="AA_TRNA_LIGASE_I"/>
    <property type="match status" value="1"/>
</dbReference>
<dbReference type="FunFam" id="2.40.240.10:FF:000004">
    <property type="entry name" value="Glutamyl-tRNA synthetase, cytoplasmic"/>
    <property type="match status" value="1"/>
</dbReference>